<comment type="cofactor">
    <cofactor evidence="8">
        <name>Zn(2+)</name>
        <dbReference type="ChEBI" id="CHEBI:29105"/>
    </cofactor>
</comment>
<sequence length="261" mass="28612">MAAPKWGYGPNNGPSKWAKDFPAAAGARQSPIDIKTHDAQHDSALKIKPLKIQYSQGNDFNVTNNGYSLVISRKTSEGTNLSGGPLEHNYRFEQFHFHWGKTSGSGSEHLLDGKAFPAELHLVHWNTDLFSSFGEAASSKNGLAVLGAFVQIGGESAGLKTITDLIPQVQNIGDKQDLKVPFNLSSLLPSNTNDYWTYSGSLTTPPCYESVSWFVFKEPIHATENQMQQFRSLKANDGGCIVDNYRPVMDGSGRNVRASFE</sequence>
<proteinExistence type="evidence at transcript level"/>
<dbReference type="Gene3D" id="3.10.200.10">
    <property type="entry name" value="Alpha carbonic anhydrase"/>
    <property type="match status" value="1"/>
</dbReference>
<evidence type="ECO:0000256" key="1">
    <source>
        <dbReference type="ARBA" id="ARBA00002904"/>
    </source>
</evidence>
<dbReference type="PANTHER" id="PTHR18952:SF265">
    <property type="entry name" value="CARBONIC ANHYDRASE"/>
    <property type="match status" value="1"/>
</dbReference>
<dbReference type="AlphaFoldDB" id="Q9XZG6"/>
<evidence type="ECO:0000256" key="9">
    <source>
        <dbReference type="SAM" id="MobiDB-lite"/>
    </source>
</evidence>
<evidence type="ECO:0000259" key="10">
    <source>
        <dbReference type="PROSITE" id="PS51144"/>
    </source>
</evidence>
<dbReference type="EC" id="4.2.1.1" evidence="3 8"/>
<evidence type="ECO:0000256" key="5">
    <source>
        <dbReference type="ARBA" id="ARBA00022833"/>
    </source>
</evidence>
<dbReference type="InterPro" id="IPR023561">
    <property type="entry name" value="Carbonic_anhydrase_a-class"/>
</dbReference>
<dbReference type="EMBL" id="AF140537">
    <property type="protein sequence ID" value="AAD32675.1"/>
    <property type="molecule type" value="mRNA"/>
</dbReference>
<dbReference type="SUPFAM" id="SSF51069">
    <property type="entry name" value="Carbonic anhydrase"/>
    <property type="match status" value="1"/>
</dbReference>
<dbReference type="CDD" id="cd00326">
    <property type="entry name" value="alpha_CA"/>
    <property type="match status" value="1"/>
</dbReference>
<evidence type="ECO:0000256" key="2">
    <source>
        <dbReference type="ARBA" id="ARBA00010718"/>
    </source>
</evidence>
<keyword evidence="6 8" id="KW-0456">Lyase</keyword>
<evidence type="ECO:0000313" key="11">
    <source>
        <dbReference type="EMBL" id="AAD32675.1"/>
    </source>
</evidence>
<dbReference type="PANTHER" id="PTHR18952">
    <property type="entry name" value="CARBONIC ANHYDRASE"/>
    <property type="match status" value="1"/>
</dbReference>
<dbReference type="InterPro" id="IPR001148">
    <property type="entry name" value="CA_dom"/>
</dbReference>
<evidence type="ECO:0000256" key="3">
    <source>
        <dbReference type="ARBA" id="ARBA00012925"/>
    </source>
</evidence>
<evidence type="ECO:0000256" key="7">
    <source>
        <dbReference type="ARBA" id="ARBA00048348"/>
    </source>
</evidence>
<keyword evidence="5 8" id="KW-0862">Zinc</keyword>
<reference evidence="11" key="1">
    <citation type="journal article" date="1999" name="Physiol. Biochem. Zool.">
        <title>Carbonic anhydrase expression and synthesis in the sea anemone Anthopleura elegantissima are enhanced by the presence of dinoflagellate symbionts.</title>
        <authorList>
            <person name="Weis V.M."/>
            <person name="Reynolds W.S."/>
        </authorList>
    </citation>
    <scope>NUCLEOTIDE SEQUENCE</scope>
</reference>
<dbReference type="GO" id="GO:0004089">
    <property type="term" value="F:carbonate dehydratase activity"/>
    <property type="evidence" value="ECO:0007669"/>
    <property type="project" value="UniProtKB-UniRule"/>
</dbReference>
<protein>
    <recommendedName>
        <fullName evidence="3 8">Carbonic anhydrase</fullName>
        <ecNumber evidence="3 8">4.2.1.1</ecNumber>
    </recommendedName>
</protein>
<accession>Q9XZG6</accession>
<evidence type="ECO:0000256" key="4">
    <source>
        <dbReference type="ARBA" id="ARBA00022723"/>
    </source>
</evidence>
<dbReference type="PROSITE" id="PS51144">
    <property type="entry name" value="ALPHA_CA_2"/>
    <property type="match status" value="1"/>
</dbReference>
<dbReference type="InterPro" id="IPR018338">
    <property type="entry name" value="Carbonic_anhydrase_a-class_CS"/>
</dbReference>
<comment type="catalytic activity">
    <reaction evidence="7 8">
        <text>hydrogencarbonate + H(+) = CO2 + H2O</text>
        <dbReference type="Rhea" id="RHEA:10748"/>
        <dbReference type="ChEBI" id="CHEBI:15377"/>
        <dbReference type="ChEBI" id="CHEBI:15378"/>
        <dbReference type="ChEBI" id="CHEBI:16526"/>
        <dbReference type="ChEBI" id="CHEBI:17544"/>
        <dbReference type="EC" id="4.2.1.1"/>
    </reaction>
</comment>
<dbReference type="SMR" id="Q9XZG6"/>
<dbReference type="SMART" id="SM01057">
    <property type="entry name" value="Carb_anhydrase"/>
    <property type="match status" value="1"/>
</dbReference>
<evidence type="ECO:0000256" key="6">
    <source>
        <dbReference type="ARBA" id="ARBA00023239"/>
    </source>
</evidence>
<comment type="similarity">
    <text evidence="2 8">Belongs to the alpha-carbonic anhydrase family.</text>
</comment>
<feature type="region of interest" description="Disordered" evidence="9">
    <location>
        <begin position="1"/>
        <end position="22"/>
    </location>
</feature>
<organism evidence="11">
    <name type="scientific">Anthopleura elegantissima</name>
    <name type="common">Green aggregating anemone</name>
    <name type="synonym">Actinia elegantissima</name>
    <dbReference type="NCBI Taxonomy" id="6110"/>
    <lineage>
        <taxon>Eukaryota</taxon>
        <taxon>Metazoa</taxon>
        <taxon>Cnidaria</taxon>
        <taxon>Anthozoa</taxon>
        <taxon>Hexacorallia</taxon>
        <taxon>Actiniaria</taxon>
        <taxon>Actiniidae</taxon>
        <taxon>Anthopleura</taxon>
    </lineage>
</organism>
<dbReference type="PROSITE" id="PS00162">
    <property type="entry name" value="ALPHA_CA_1"/>
    <property type="match status" value="1"/>
</dbReference>
<dbReference type="Pfam" id="PF00194">
    <property type="entry name" value="Carb_anhydrase"/>
    <property type="match status" value="1"/>
</dbReference>
<feature type="domain" description="Alpha-carbonic anhydrase" evidence="10">
    <location>
        <begin position="4"/>
        <end position="260"/>
    </location>
</feature>
<comment type="function">
    <text evidence="1 8">Reversible hydration of carbon dioxide.</text>
</comment>
<evidence type="ECO:0000256" key="8">
    <source>
        <dbReference type="RuleBase" id="RU367011"/>
    </source>
</evidence>
<dbReference type="InterPro" id="IPR036398">
    <property type="entry name" value="CA_dom_sf"/>
</dbReference>
<dbReference type="GO" id="GO:0008270">
    <property type="term" value="F:zinc ion binding"/>
    <property type="evidence" value="ECO:0007669"/>
    <property type="project" value="UniProtKB-UniRule"/>
</dbReference>
<keyword evidence="4 8" id="KW-0479">Metal-binding</keyword>
<name>Q9XZG6_ANTEL</name>